<evidence type="ECO:0000313" key="1">
    <source>
        <dbReference type="EMBL" id="VAW88361.1"/>
    </source>
</evidence>
<dbReference type="EMBL" id="UOFP01000217">
    <property type="protein sequence ID" value="VAW88361.1"/>
    <property type="molecule type" value="Genomic_DNA"/>
</dbReference>
<accession>A0A3B0Z9Y6</accession>
<sequence>MSIVMRPSKALPQVFIYRDPVDFRKVHRGLAAIVEIELGHNLFDGHLCAFTHRQRNKIKCLFWEDNGFVLYYKSLSEEKLKWPKRTEELLTKGLQKQRSTKTVHCIKAAASVWPLPYPGSAVWSNEKNQQAA</sequence>
<protein>
    <recommendedName>
        <fullName evidence="2">Mobile element protein</fullName>
    </recommendedName>
</protein>
<proteinExistence type="predicted"/>
<dbReference type="InterPro" id="IPR008878">
    <property type="entry name" value="Transposase_IS66_Orf2"/>
</dbReference>
<dbReference type="NCBIfam" id="NF033819">
    <property type="entry name" value="IS66_TnpB"/>
    <property type="match status" value="1"/>
</dbReference>
<gene>
    <name evidence="1" type="ORF">MNBD_GAMMA18-1491</name>
</gene>
<dbReference type="PANTHER" id="PTHR36455">
    <property type="match status" value="1"/>
</dbReference>
<organism evidence="1">
    <name type="scientific">hydrothermal vent metagenome</name>
    <dbReference type="NCBI Taxonomy" id="652676"/>
    <lineage>
        <taxon>unclassified sequences</taxon>
        <taxon>metagenomes</taxon>
        <taxon>ecological metagenomes</taxon>
    </lineage>
</organism>
<reference evidence="1" key="1">
    <citation type="submission" date="2018-06" db="EMBL/GenBank/DDBJ databases">
        <authorList>
            <person name="Zhirakovskaya E."/>
        </authorList>
    </citation>
    <scope>NUCLEOTIDE SEQUENCE</scope>
</reference>
<evidence type="ECO:0008006" key="2">
    <source>
        <dbReference type="Google" id="ProtNLM"/>
    </source>
</evidence>
<dbReference type="PANTHER" id="PTHR36455:SF1">
    <property type="entry name" value="BLR8292 PROTEIN"/>
    <property type="match status" value="1"/>
</dbReference>
<dbReference type="Pfam" id="PF05717">
    <property type="entry name" value="TnpB_IS66"/>
    <property type="match status" value="1"/>
</dbReference>
<dbReference type="AlphaFoldDB" id="A0A3B0Z9Y6"/>
<name>A0A3B0Z9Y6_9ZZZZ</name>